<keyword evidence="3" id="KW-1185">Reference proteome</keyword>
<dbReference type="OrthoDB" id="6628798at2"/>
<reference evidence="2 3" key="1">
    <citation type="submission" date="2019-11" db="EMBL/GenBank/DDBJ databases">
        <title>Escherichia alba sp. nov. isolated from the gut of plastic-eating superworms Zophobas atratus.</title>
        <authorList>
            <person name="Yang Y."/>
        </authorList>
    </citation>
    <scope>NUCLEOTIDE SEQUENCE [LARGE SCALE GENOMIC DNA]</scope>
    <source>
        <strain evidence="3">BIT-B35</strain>
    </source>
</reference>
<organism evidence="2 3">
    <name type="scientific">Intestinirhabdus alba</name>
    <dbReference type="NCBI Taxonomy" id="2899544"/>
    <lineage>
        <taxon>Bacteria</taxon>
        <taxon>Pseudomonadati</taxon>
        <taxon>Pseudomonadota</taxon>
        <taxon>Gammaproteobacteria</taxon>
        <taxon>Enterobacterales</taxon>
        <taxon>Enterobacteriaceae</taxon>
        <taxon>Intestinirhabdus</taxon>
    </lineage>
</organism>
<sequence length="215" mass="24868">MINGKIVIIFYCLGGSALVYFGIKLIKDEHRGYSFALIACVITSCIIVSSFSSLSTGIWWVLVIVLTFTMLFVVLFLSVIIKNYLMTRYINSLVTQLKNTPSFNLAEHLIKEHHKYQWYALHFPLENTFELGFNFHGINPVIGKKLYIKTLTGRHLHFIPMQLPQEIDFNSTTLSVLPSFYSFNQRTKALVDDYLLRIKDNHKTPWIINDVVDKE</sequence>
<evidence type="ECO:0000313" key="2">
    <source>
        <dbReference type="EMBL" id="MTH48173.1"/>
    </source>
</evidence>
<dbReference type="Proteomes" id="UP000477739">
    <property type="component" value="Unassembled WGS sequence"/>
</dbReference>
<protein>
    <submittedName>
        <fullName evidence="2">Uncharacterized protein</fullName>
    </submittedName>
</protein>
<dbReference type="RefSeq" id="WP_155109659.1">
    <property type="nucleotide sequence ID" value="NZ_WMJZ01000031.1"/>
</dbReference>
<evidence type="ECO:0000256" key="1">
    <source>
        <dbReference type="SAM" id="Phobius"/>
    </source>
</evidence>
<dbReference type="AlphaFoldDB" id="A0A6L6ITW2"/>
<feature type="transmembrane region" description="Helical" evidence="1">
    <location>
        <begin position="33"/>
        <end position="52"/>
    </location>
</feature>
<dbReference type="EMBL" id="WMJZ01000031">
    <property type="protein sequence ID" value="MTH48173.1"/>
    <property type="molecule type" value="Genomic_DNA"/>
</dbReference>
<keyword evidence="1" id="KW-0472">Membrane</keyword>
<accession>A0A6L6ITW2</accession>
<feature type="transmembrane region" description="Helical" evidence="1">
    <location>
        <begin position="58"/>
        <end position="81"/>
    </location>
</feature>
<comment type="caution">
    <text evidence="2">The sequence shown here is derived from an EMBL/GenBank/DDBJ whole genome shotgun (WGS) entry which is preliminary data.</text>
</comment>
<keyword evidence="1" id="KW-0812">Transmembrane</keyword>
<name>A0A6L6ITW2_9ENTR</name>
<gene>
    <name evidence="2" type="ORF">GJV78_18315</name>
</gene>
<keyword evidence="1" id="KW-1133">Transmembrane helix</keyword>
<evidence type="ECO:0000313" key="3">
    <source>
        <dbReference type="Proteomes" id="UP000477739"/>
    </source>
</evidence>
<proteinExistence type="predicted"/>
<feature type="transmembrane region" description="Helical" evidence="1">
    <location>
        <begin position="6"/>
        <end position="26"/>
    </location>
</feature>